<organism evidence="3">
    <name type="scientific">Nicotiana tabacum</name>
    <name type="common">Common tobacco</name>
    <dbReference type="NCBI Taxonomy" id="4097"/>
    <lineage>
        <taxon>Eukaryota</taxon>
        <taxon>Viridiplantae</taxon>
        <taxon>Streptophyta</taxon>
        <taxon>Embryophyta</taxon>
        <taxon>Tracheophyta</taxon>
        <taxon>Spermatophyta</taxon>
        <taxon>Magnoliopsida</taxon>
        <taxon>eudicotyledons</taxon>
        <taxon>Gunneridae</taxon>
        <taxon>Pentapetalae</taxon>
        <taxon>asterids</taxon>
        <taxon>lamiids</taxon>
        <taxon>Solanales</taxon>
        <taxon>Solanaceae</taxon>
        <taxon>Nicotianoideae</taxon>
        <taxon>Nicotianeae</taxon>
        <taxon>Nicotiana</taxon>
    </lineage>
</organism>
<evidence type="ECO:0000313" key="3">
    <source>
        <dbReference type="RefSeq" id="XP_016444300.1"/>
    </source>
</evidence>
<dbReference type="RefSeq" id="XP_016444316.1">
    <property type="nucleotide sequence ID" value="XM_016588830.1"/>
</dbReference>
<dbReference type="OrthoDB" id="1878503at2759"/>
<evidence type="ECO:0000259" key="2">
    <source>
        <dbReference type="Pfam" id="PF13960"/>
    </source>
</evidence>
<evidence type="ECO:0000313" key="4">
    <source>
        <dbReference type="RefSeq" id="XP_016444309.1"/>
    </source>
</evidence>
<evidence type="ECO:0000313" key="5">
    <source>
        <dbReference type="RefSeq" id="XP_016444316.1"/>
    </source>
</evidence>
<dbReference type="PaxDb" id="4097-A0A1S3XWP7"/>
<dbReference type="InterPro" id="IPR025452">
    <property type="entry name" value="DUF4218"/>
</dbReference>
<dbReference type="OMA" id="IRTTICK"/>
<accession>A0A1S3XWP7</accession>
<protein>
    <submittedName>
        <fullName evidence="3 4">Uncharacterized protein isoform X1</fullName>
    </submittedName>
</protein>
<dbReference type="KEGG" id="nta:107769589"/>
<sequence length="327" mass="38189">MLMLLTLVVVSILMKRLCTKELHVERLEKLDKSIRTTICKLERVFLPTFFDVMIHLVIHLENEAKMGGHVQYRWMYYIERYLRTLKGYVRNQARPEGSIVEGYLAEECMVFCSKYLIDMETKQSRPDRNFDSPNINPNGLSIFNCHGKSLAGGEWKSLSNLEINQAHFYILQNCEEVRPWIEEHLDILAKKKNRNIAKRHKEEFPLWFEEKVVQLKENGDGRVTDELLALARLPDNCVYCHKGYILNGFRFQTIESELYLKTQNSGVVVKSDEHTKNIDYYGKIREILDIHYMGNSVILSSVTGLKFLHKVEVKAEVTKGMNMDSYV</sequence>
<feature type="domain" description="DUF4218" evidence="2">
    <location>
        <begin position="17"/>
        <end position="129"/>
    </location>
</feature>
<dbReference type="PANTHER" id="PTHR48451">
    <property type="entry name" value="DUF4218 DOMAIN-CONTAINING PROTEIN"/>
    <property type="match status" value="1"/>
</dbReference>
<gene>
    <name evidence="3 4 5" type="primary">LOC107769589</name>
</gene>
<dbReference type="STRING" id="4097.A0A1S3XWP7"/>
<name>A0A1S3XWP7_TOBAC</name>
<dbReference type="RefSeq" id="XP_016444309.1">
    <property type="nucleotide sequence ID" value="XM_016588823.1"/>
</dbReference>
<feature type="signal peptide" evidence="1">
    <location>
        <begin position="1"/>
        <end position="19"/>
    </location>
</feature>
<evidence type="ECO:0000256" key="1">
    <source>
        <dbReference type="SAM" id="SignalP"/>
    </source>
</evidence>
<dbReference type="AlphaFoldDB" id="A0A1S3XWP7"/>
<proteinExistence type="predicted"/>
<feature type="chain" id="PRO_5015069811" evidence="1">
    <location>
        <begin position="20"/>
        <end position="327"/>
    </location>
</feature>
<dbReference type="Pfam" id="PF13960">
    <property type="entry name" value="DUF4218"/>
    <property type="match status" value="1"/>
</dbReference>
<reference evidence="3 4" key="1">
    <citation type="submission" date="2025-04" db="UniProtKB">
        <authorList>
            <consortium name="RefSeq"/>
        </authorList>
    </citation>
    <scope>IDENTIFICATION</scope>
</reference>
<keyword evidence="1" id="KW-0732">Signal</keyword>
<dbReference type="PANTHER" id="PTHR48451:SF1">
    <property type="entry name" value="DUF4218 DOMAIN-CONTAINING PROTEIN"/>
    <property type="match status" value="1"/>
</dbReference>
<dbReference type="RefSeq" id="XP_016444300.1">
    <property type="nucleotide sequence ID" value="XM_016588814.1"/>
</dbReference>